<reference evidence="1" key="1">
    <citation type="submission" date="2024-01" db="EMBL/GenBank/DDBJ databases">
        <title>The diversity of rhizobia nodulating Mimosa spp. in eleven states of Brazil covering several biomes is determined by host plant, location, and edaphic factors.</title>
        <authorList>
            <person name="Rouws L."/>
            <person name="Barauna A."/>
            <person name="Beukes C."/>
            <person name="De Faria S.M."/>
            <person name="Gross E."/>
            <person name="Dos Reis Junior F.B."/>
            <person name="Simon M."/>
            <person name="Maluk M."/>
            <person name="Odee D.W."/>
            <person name="Kenicer G."/>
            <person name="Young J.P.W."/>
            <person name="Reis V.M."/>
            <person name="Zilli J."/>
            <person name="James E.K."/>
        </authorList>
    </citation>
    <scope>NUCLEOTIDE SEQUENCE</scope>
    <source>
        <strain evidence="1">JPY452</strain>
    </source>
</reference>
<evidence type="ECO:0000313" key="1">
    <source>
        <dbReference type="EMBL" id="MEM5405403.1"/>
    </source>
</evidence>
<gene>
    <name evidence="1" type="ORF">VSR83_36260</name>
</gene>
<protein>
    <submittedName>
        <fullName evidence="1">Uncharacterized protein</fullName>
    </submittedName>
</protein>
<name>A0ACC6RV48_9BURK</name>
<keyword evidence="2" id="KW-1185">Reference proteome</keyword>
<sequence length="168" mass="18820">MHDRFPCRGFPEHVVVKRTVAGRDAGSAIAIQRFVHAFELRDDVFLQTMVSRFVGEAQICGVEVGAQLAAGRFLEPELAAHVPVADFIGDVMHRCQRRNAGHTDGHRKYDPNGECCQQLFEHRHAIEPLHGCPLIRFRFMWLTARESLDASAPSLTQSPPPEVGVQRI</sequence>
<accession>A0ACC6RV48</accession>
<organism evidence="1 2">
    <name type="scientific">Paraburkholderia unamae</name>
    <dbReference type="NCBI Taxonomy" id="219649"/>
    <lineage>
        <taxon>Bacteria</taxon>
        <taxon>Pseudomonadati</taxon>
        <taxon>Pseudomonadota</taxon>
        <taxon>Betaproteobacteria</taxon>
        <taxon>Burkholderiales</taxon>
        <taxon>Burkholderiaceae</taxon>
        <taxon>Paraburkholderia</taxon>
    </lineage>
</organism>
<dbReference type="Proteomes" id="UP001392318">
    <property type="component" value="Unassembled WGS sequence"/>
</dbReference>
<dbReference type="EMBL" id="JAYMRU010000041">
    <property type="protein sequence ID" value="MEM5405403.1"/>
    <property type="molecule type" value="Genomic_DNA"/>
</dbReference>
<proteinExistence type="predicted"/>
<evidence type="ECO:0000313" key="2">
    <source>
        <dbReference type="Proteomes" id="UP001392318"/>
    </source>
</evidence>
<comment type="caution">
    <text evidence="1">The sequence shown here is derived from an EMBL/GenBank/DDBJ whole genome shotgun (WGS) entry which is preliminary data.</text>
</comment>